<protein>
    <recommendedName>
        <fullName evidence="3">Halo transducer protein</fullName>
    </recommendedName>
</protein>
<evidence type="ECO:0000313" key="1">
    <source>
        <dbReference type="EMBL" id="OYR59246.1"/>
    </source>
</evidence>
<reference evidence="1 2" key="1">
    <citation type="journal article" date="2014" name="Front. Microbiol.">
        <title>Population and genomic analysis of the genus Halorubrum.</title>
        <authorList>
            <person name="Fullmer M.S."/>
            <person name="Soucy S.M."/>
            <person name="Swithers K.S."/>
            <person name="Makkay A.M."/>
            <person name="Wheeler R."/>
            <person name="Ventosa A."/>
            <person name="Gogarten J.P."/>
            <person name="Papke R.T."/>
        </authorList>
    </citation>
    <scope>NUCLEOTIDE SEQUENCE [LARGE SCALE GENOMIC DNA]</scope>
    <source>
        <strain evidence="1 2">Cb34</strain>
    </source>
</reference>
<comment type="caution">
    <text evidence="1">The sequence shown here is derived from an EMBL/GenBank/DDBJ whole genome shotgun (WGS) entry which is preliminary data.</text>
</comment>
<proteinExistence type="predicted"/>
<gene>
    <name evidence="1" type="ORF">DJ70_01050</name>
</gene>
<accession>A0A256ISH7</accession>
<dbReference type="RefSeq" id="WP_094529343.1">
    <property type="nucleotide sequence ID" value="NZ_NHPJ01000006.1"/>
</dbReference>
<name>A0A256ISH7_9EURY</name>
<dbReference type="AlphaFoldDB" id="A0A256ISH7"/>
<evidence type="ECO:0008006" key="3">
    <source>
        <dbReference type="Google" id="ProtNLM"/>
    </source>
</evidence>
<dbReference type="Proteomes" id="UP000216308">
    <property type="component" value="Unassembled WGS sequence"/>
</dbReference>
<organism evidence="1 2">
    <name type="scientific">Halorubrum halodurans</name>
    <dbReference type="NCBI Taxonomy" id="1383851"/>
    <lineage>
        <taxon>Archaea</taxon>
        <taxon>Methanobacteriati</taxon>
        <taxon>Methanobacteriota</taxon>
        <taxon>Stenosarchaea group</taxon>
        <taxon>Halobacteria</taxon>
        <taxon>Halobacteriales</taxon>
        <taxon>Haloferacaceae</taxon>
        <taxon>Halorubrum</taxon>
    </lineage>
</organism>
<evidence type="ECO:0000313" key="2">
    <source>
        <dbReference type="Proteomes" id="UP000216308"/>
    </source>
</evidence>
<sequence length="303" mass="32897">MTESDSEGVRIPVDDLVEAVADRTDEDPDAIRRALDPFVDDGIVAAEAIESTVSDVSQILATTETRIDLASRAYEDASAAADDAPDLDAVSVRLERFADRLSDLRDRRDDLGAALGEAGDPPDTPEGIHASAVDLRETAAEAQRLVRVADDLATELERFEAWVGSADRRRRGFETDLADAEESLDSLSTTVRDLDADEPSPDRLFDAVVQAEVLGLVVADLRAEAADLDEWAEREDASFPEELHDRVDGADRKLAALAATLEDRRAATSDDRVDERIEAVVADLDAFDPPVAWDRVEETIGSV</sequence>
<dbReference type="EMBL" id="NHPJ01000006">
    <property type="protein sequence ID" value="OYR59246.1"/>
    <property type="molecule type" value="Genomic_DNA"/>
</dbReference>
<dbReference type="OrthoDB" id="271582at2157"/>
<keyword evidence="2" id="KW-1185">Reference proteome</keyword>